<protein>
    <submittedName>
        <fullName evidence="3">PadR family transcriptional regulator</fullName>
    </submittedName>
</protein>
<reference evidence="3 4" key="1">
    <citation type="submission" date="2020-04" db="EMBL/GenBank/DDBJ databases">
        <title>Paeniglutamicibacter sp. ANT13_2, a novel actinomycete isolated from sediment in Antarctica.</title>
        <authorList>
            <person name="Sakdapetsiri C."/>
            <person name="Pinyakong O."/>
        </authorList>
    </citation>
    <scope>NUCLEOTIDE SEQUENCE [LARGE SCALE GENOMIC DNA]</scope>
    <source>
        <strain evidence="3 4">ANT13_2</strain>
    </source>
</reference>
<dbReference type="Proteomes" id="UP000746595">
    <property type="component" value="Unassembled WGS sequence"/>
</dbReference>
<feature type="domain" description="Transcription regulator PadR N-terminal" evidence="1">
    <location>
        <begin position="7"/>
        <end position="80"/>
    </location>
</feature>
<dbReference type="InterPro" id="IPR005149">
    <property type="entry name" value="Tscrpt_reg_PadR_N"/>
</dbReference>
<evidence type="ECO:0000313" key="3">
    <source>
        <dbReference type="EMBL" id="NKG19992.1"/>
    </source>
</evidence>
<dbReference type="RefSeq" id="WP_168150871.1">
    <property type="nucleotide sequence ID" value="NZ_JAAWVT010000001.1"/>
</dbReference>
<proteinExistence type="predicted"/>
<feature type="domain" description="Transcription regulator PadR C-terminal" evidence="2">
    <location>
        <begin position="92"/>
        <end position="187"/>
    </location>
</feature>
<dbReference type="PANTHER" id="PTHR43252:SF2">
    <property type="entry name" value="TRANSCRIPTION REGULATOR, PADR-LIKE FAMILY"/>
    <property type="match status" value="1"/>
</dbReference>
<dbReference type="EMBL" id="JAAWVT010000001">
    <property type="protein sequence ID" value="NKG19992.1"/>
    <property type="molecule type" value="Genomic_DNA"/>
</dbReference>
<sequence>MSLPNALLALLVVEPMTGYDLHKKFESSVGHVWHAPDSQIYPALKRMEANGLLEGEDIPWGPRGTKRQYHVTAAGREAFTSWMNTPLEYARTRDPAHLKAAYLEWAEPEAAREQLRAHIDHHAGLLEQWRETVKEIEDGTSTMLNRRLAHTSAADQEKTRAYKLFTYEGLMSQAEAEIAWAKRGLTLIDRLND</sequence>
<keyword evidence="4" id="KW-1185">Reference proteome</keyword>
<organism evidence="3 4">
    <name type="scientific">Paeniglutamicibacter terrestris</name>
    <dbReference type="NCBI Taxonomy" id="2723403"/>
    <lineage>
        <taxon>Bacteria</taxon>
        <taxon>Bacillati</taxon>
        <taxon>Actinomycetota</taxon>
        <taxon>Actinomycetes</taxon>
        <taxon>Micrococcales</taxon>
        <taxon>Micrococcaceae</taxon>
        <taxon>Paeniglutamicibacter</taxon>
    </lineage>
</organism>
<gene>
    <name evidence="3" type="ORF">HED64_04600</name>
</gene>
<dbReference type="SUPFAM" id="SSF46785">
    <property type="entry name" value="Winged helix' DNA-binding domain"/>
    <property type="match status" value="1"/>
</dbReference>
<evidence type="ECO:0000259" key="1">
    <source>
        <dbReference type="Pfam" id="PF03551"/>
    </source>
</evidence>
<evidence type="ECO:0000313" key="4">
    <source>
        <dbReference type="Proteomes" id="UP000746595"/>
    </source>
</evidence>
<dbReference type="Gene3D" id="1.10.10.10">
    <property type="entry name" value="Winged helix-like DNA-binding domain superfamily/Winged helix DNA-binding domain"/>
    <property type="match status" value="1"/>
</dbReference>
<dbReference type="Pfam" id="PF10400">
    <property type="entry name" value="Vir_act_alpha_C"/>
    <property type="match status" value="1"/>
</dbReference>
<accession>A0ABX1G170</accession>
<dbReference type="InterPro" id="IPR036390">
    <property type="entry name" value="WH_DNA-bd_sf"/>
</dbReference>
<dbReference type="Pfam" id="PF03551">
    <property type="entry name" value="PadR"/>
    <property type="match status" value="1"/>
</dbReference>
<name>A0ABX1G170_9MICC</name>
<comment type="caution">
    <text evidence="3">The sequence shown here is derived from an EMBL/GenBank/DDBJ whole genome shotgun (WGS) entry which is preliminary data.</text>
</comment>
<dbReference type="InterPro" id="IPR018309">
    <property type="entry name" value="Tscrpt_reg_PadR_C"/>
</dbReference>
<dbReference type="PANTHER" id="PTHR43252">
    <property type="entry name" value="TRANSCRIPTIONAL REGULATOR YQJI"/>
    <property type="match status" value="1"/>
</dbReference>
<dbReference type="InterPro" id="IPR036388">
    <property type="entry name" value="WH-like_DNA-bd_sf"/>
</dbReference>
<evidence type="ECO:0000259" key="2">
    <source>
        <dbReference type="Pfam" id="PF10400"/>
    </source>
</evidence>